<accession>A0ABQ0D853</accession>
<evidence type="ECO:0000313" key="4">
    <source>
        <dbReference type="Proteomes" id="UP001628156"/>
    </source>
</evidence>
<name>A0ABQ0D853_9EUKA</name>
<dbReference type="Gene3D" id="3.40.50.1460">
    <property type="match status" value="1"/>
</dbReference>
<reference evidence="3" key="2">
    <citation type="submission" date="2024-08" db="EMBL/GenBank/DDBJ databases">
        <title>Draft genome assembly of Entamoeba nuttalli using a combination of long-read and short-read sequencing data.</title>
        <authorList>
            <person name="Tanaka M."/>
            <person name="Tachibana H."/>
        </authorList>
    </citation>
    <scope>NUCLEOTIDE SEQUENCE</scope>
    <source>
        <strain evidence="3">P19-061405</strain>
    </source>
</reference>
<dbReference type="InterPro" id="IPR011600">
    <property type="entry name" value="Pept_C14_caspase"/>
</dbReference>
<evidence type="ECO:0000313" key="2">
    <source>
        <dbReference type="EMBL" id="GAB1219001.1"/>
    </source>
</evidence>
<gene>
    <name evidence="2" type="ORF">ENUP19_0011G0001</name>
    <name evidence="3" type="ORF">ENUP19_0011G0031</name>
</gene>
<keyword evidence="4" id="KW-1185">Reference proteome</keyword>
<dbReference type="Proteomes" id="UP001628156">
    <property type="component" value="Unassembled WGS sequence"/>
</dbReference>
<proteinExistence type="predicted"/>
<comment type="caution">
    <text evidence="3">The sequence shown here is derived from an EMBL/GenBank/DDBJ whole genome shotgun (WGS) entry which is preliminary data.</text>
</comment>
<dbReference type="Pfam" id="PF00656">
    <property type="entry name" value="Peptidase_C14"/>
    <property type="match status" value="1"/>
</dbReference>
<dbReference type="EMBL" id="BAAFRS010000011">
    <property type="protein sequence ID" value="GAB1219031.1"/>
    <property type="molecule type" value="Genomic_DNA"/>
</dbReference>
<evidence type="ECO:0000313" key="3">
    <source>
        <dbReference type="EMBL" id="GAB1219031.1"/>
    </source>
</evidence>
<dbReference type="EMBL" id="BAAFRS010000011">
    <property type="protein sequence ID" value="GAB1219001.1"/>
    <property type="molecule type" value="Genomic_DNA"/>
</dbReference>
<reference evidence="3 4" key="1">
    <citation type="journal article" date="2019" name="PLoS Negl. Trop. Dis.">
        <title>Whole genome sequencing of Entamoeba nuttalli reveals mammalian host-related molecular signatures and a novel octapeptide-repeat surface protein.</title>
        <authorList>
            <person name="Tanaka M."/>
            <person name="Makiuchi T."/>
            <person name="Komiyama T."/>
            <person name="Shiina T."/>
            <person name="Osaki K."/>
            <person name="Tachibana H."/>
        </authorList>
    </citation>
    <scope>NUCLEOTIDE SEQUENCE [LARGE SCALE GENOMIC DNA]</scope>
    <source>
        <strain evidence="3 4">P19-061405</strain>
    </source>
</reference>
<evidence type="ECO:0000259" key="1">
    <source>
        <dbReference type="Pfam" id="PF00656"/>
    </source>
</evidence>
<feature type="domain" description="Peptidase C14 caspase" evidence="1">
    <location>
        <begin position="17"/>
        <end position="141"/>
    </location>
</feature>
<sequence>MNLIQMYLVNRERNYKYIYMYFNTHGISDEDGEAIKLNEKSYIRDTQIKHLLFNNNVKHVTVFFECCHSGGFFQPDESCIFHTDRIIKNPTLDYHYNEDNRYSIWKSNITVFSTSLKEQRSYQMKQENKGYGWATQKLTELEKSPFDYTPEYVVNWLNKQIGEEQYANVKSSTLIPSWF</sequence>
<organism evidence="3 4">
    <name type="scientific">Entamoeba nuttalli</name>
    <dbReference type="NCBI Taxonomy" id="412467"/>
    <lineage>
        <taxon>Eukaryota</taxon>
        <taxon>Amoebozoa</taxon>
        <taxon>Evosea</taxon>
        <taxon>Archamoebae</taxon>
        <taxon>Mastigamoebida</taxon>
        <taxon>Entamoebidae</taxon>
        <taxon>Entamoeba</taxon>
    </lineage>
</organism>
<protein>
    <recommendedName>
        <fullName evidence="1">Peptidase C14 caspase domain-containing protein</fullName>
    </recommendedName>
</protein>